<evidence type="ECO:0000313" key="2">
    <source>
        <dbReference type="EMBL" id="SBV97014.1"/>
    </source>
</evidence>
<dbReference type="PROSITE" id="PS51782">
    <property type="entry name" value="LYSM"/>
    <property type="match status" value="1"/>
</dbReference>
<reference evidence="2" key="1">
    <citation type="submission" date="2016-04" db="EMBL/GenBank/DDBJ databases">
        <authorList>
            <person name="Evans L.H."/>
            <person name="Alamgir A."/>
            <person name="Owens N."/>
            <person name="Weber N.D."/>
            <person name="Virtaneva K."/>
            <person name="Barbian K."/>
            <person name="Babar A."/>
            <person name="Rosenke K."/>
        </authorList>
    </citation>
    <scope>NUCLEOTIDE SEQUENCE</scope>
    <source>
        <strain evidence="2">86-2</strain>
    </source>
</reference>
<proteinExistence type="predicted"/>
<organism evidence="2">
    <name type="scientific">uncultured Dysgonomonas sp</name>
    <dbReference type="NCBI Taxonomy" id="206096"/>
    <lineage>
        <taxon>Bacteria</taxon>
        <taxon>Pseudomonadati</taxon>
        <taxon>Bacteroidota</taxon>
        <taxon>Bacteroidia</taxon>
        <taxon>Bacteroidales</taxon>
        <taxon>Dysgonomonadaceae</taxon>
        <taxon>Dysgonomonas</taxon>
        <taxon>environmental samples</taxon>
    </lineage>
</organism>
<dbReference type="Gene3D" id="3.10.350.10">
    <property type="entry name" value="LysM domain"/>
    <property type="match status" value="1"/>
</dbReference>
<dbReference type="RefSeq" id="WP_296948194.1">
    <property type="nucleotide sequence ID" value="NZ_LT599021.1"/>
</dbReference>
<dbReference type="CDD" id="cd00118">
    <property type="entry name" value="LysM"/>
    <property type="match status" value="1"/>
</dbReference>
<dbReference type="AlphaFoldDB" id="A0A212JC38"/>
<dbReference type="InterPro" id="IPR018392">
    <property type="entry name" value="LysM"/>
</dbReference>
<protein>
    <recommendedName>
        <fullName evidence="1">LysM domain-containing protein</fullName>
    </recommendedName>
</protein>
<dbReference type="InterPro" id="IPR013830">
    <property type="entry name" value="SGNH_hydro"/>
</dbReference>
<dbReference type="SUPFAM" id="SSF54106">
    <property type="entry name" value="LysM domain"/>
    <property type="match status" value="1"/>
</dbReference>
<dbReference type="Pfam" id="PF13472">
    <property type="entry name" value="Lipase_GDSL_2"/>
    <property type="match status" value="1"/>
</dbReference>
<dbReference type="InterPro" id="IPR036779">
    <property type="entry name" value="LysM_dom_sf"/>
</dbReference>
<gene>
    <name evidence="2" type="ORF">KL86DYS2_11197</name>
</gene>
<evidence type="ECO:0000259" key="1">
    <source>
        <dbReference type="PROSITE" id="PS51782"/>
    </source>
</evidence>
<dbReference type="PANTHER" id="PTHR33734:SF22">
    <property type="entry name" value="MEMBRANE-BOUND LYTIC MUREIN TRANSGLYCOSYLASE D"/>
    <property type="match status" value="1"/>
</dbReference>
<dbReference type="Pfam" id="PF01476">
    <property type="entry name" value="LysM"/>
    <property type="match status" value="1"/>
</dbReference>
<dbReference type="InterPro" id="IPR036514">
    <property type="entry name" value="SGNH_hydro_sf"/>
</dbReference>
<accession>A0A212JC38</accession>
<dbReference type="GO" id="GO:0008932">
    <property type="term" value="F:lytic endotransglycosylase activity"/>
    <property type="evidence" value="ECO:0007669"/>
    <property type="project" value="TreeGrafter"/>
</dbReference>
<dbReference type="GO" id="GO:0016788">
    <property type="term" value="F:hydrolase activity, acting on ester bonds"/>
    <property type="evidence" value="ECO:0007669"/>
    <property type="project" value="UniProtKB-ARBA"/>
</dbReference>
<dbReference type="SMART" id="SM00257">
    <property type="entry name" value="LysM"/>
    <property type="match status" value="1"/>
</dbReference>
<name>A0A212JC38_9BACT</name>
<dbReference type="Gene3D" id="3.40.50.1110">
    <property type="entry name" value="SGNH hydrolase"/>
    <property type="match status" value="2"/>
</dbReference>
<dbReference type="EMBL" id="FLUL01000001">
    <property type="protein sequence ID" value="SBV97014.1"/>
    <property type="molecule type" value="Genomic_DNA"/>
</dbReference>
<sequence length="481" mass="54400">MIFSKKIRTICLFTLFLFYPLTFFYSSTKDARRVKDIKNNVFANQELLNPIFNKLYNLEKSKKGKINIVHIGDSHIQADFFTNAIRSELQSKFGNGGYGFTFPYSLVKTNGTRNVRYSSNASWQSLRNVLPIADVGVGLSGIALYTSSNDFVLQLYTEEGYEFTNVKVIYPDKESHYKMSISADPLEVTGAAPTGSTSGTSIKYHKVKKGETLSSISRKYRVTVAQVKKANGMKSNTIRLNQSLKIPTKTTAKPVQVKSRETNLDRENLKFVNMLSKPYYSSYTSDSAINRITLVPDGKTAMYNLNGFVIENNEPGVVYHTIGVNGAKMTDYIKYPLFFKQLPILEPDLIILSFGTNESFGKMSDTEYIFQLNEFINNIKAYCKNATILVMTPPPSMFRKGRQNTFVADYSVALMGINYLPVWDLYSRMSGDSAIRPRGDYASMIARDKVHYTTGGYEAQGQLFISDFLDAYNNYKSKYDK</sequence>
<dbReference type="SUPFAM" id="SSF52266">
    <property type="entry name" value="SGNH hydrolase"/>
    <property type="match status" value="1"/>
</dbReference>
<dbReference type="PANTHER" id="PTHR33734">
    <property type="entry name" value="LYSM DOMAIN-CONTAINING GPI-ANCHORED PROTEIN 2"/>
    <property type="match status" value="1"/>
</dbReference>
<feature type="domain" description="LysM" evidence="1">
    <location>
        <begin position="203"/>
        <end position="246"/>
    </location>
</feature>